<sequence>MRIYTDEIINAICLNMADRRGVKPTDVEVQLSWEEEYGYTAEVWVNGRSQYLLQANIMEALEQYFYSEYRLRVFRSDIMLGIDEEAEQFWAEARA</sequence>
<proteinExistence type="predicted"/>
<comment type="caution">
    <text evidence="1">The sequence shown here is derived from an EMBL/GenBank/DDBJ whole genome shotgun (WGS) entry which is preliminary data.</text>
</comment>
<protein>
    <recommendedName>
        <fullName evidence="3">DUF2653 domain-containing protein</fullName>
    </recommendedName>
</protein>
<dbReference type="InterPro" id="IPR020516">
    <property type="entry name" value="Uncharacterised_YxcD"/>
</dbReference>
<evidence type="ECO:0008006" key="3">
    <source>
        <dbReference type="Google" id="ProtNLM"/>
    </source>
</evidence>
<dbReference type="RefSeq" id="WP_213513209.1">
    <property type="nucleotide sequence ID" value="NZ_BOSE01000001.1"/>
</dbReference>
<reference evidence="1" key="1">
    <citation type="submission" date="2021-03" db="EMBL/GenBank/DDBJ databases">
        <title>Antimicrobial resistance genes in bacteria isolated from Japanese honey, and their potential for conferring macrolide and lincosamide resistance in the American foulbrood pathogen Paenibacillus larvae.</title>
        <authorList>
            <person name="Okamoto M."/>
            <person name="Kumagai M."/>
            <person name="Kanamori H."/>
            <person name="Takamatsu D."/>
        </authorList>
    </citation>
    <scope>NUCLEOTIDE SEQUENCE</scope>
    <source>
        <strain evidence="1">J40TS1</strain>
    </source>
</reference>
<dbReference type="AlphaFoldDB" id="A0A919YIM6"/>
<gene>
    <name evidence="1" type="ORF">J40TS1_06890</name>
</gene>
<accession>A0A919YIM6</accession>
<evidence type="ECO:0000313" key="1">
    <source>
        <dbReference type="EMBL" id="GIP15047.1"/>
    </source>
</evidence>
<evidence type="ECO:0000313" key="2">
    <source>
        <dbReference type="Proteomes" id="UP000683139"/>
    </source>
</evidence>
<organism evidence="1 2">
    <name type="scientific">Paenibacillus montaniterrae</name>
    <dbReference type="NCBI Taxonomy" id="429341"/>
    <lineage>
        <taxon>Bacteria</taxon>
        <taxon>Bacillati</taxon>
        <taxon>Bacillota</taxon>
        <taxon>Bacilli</taxon>
        <taxon>Bacillales</taxon>
        <taxon>Paenibacillaceae</taxon>
        <taxon>Paenibacillus</taxon>
    </lineage>
</organism>
<keyword evidence="2" id="KW-1185">Reference proteome</keyword>
<dbReference type="Proteomes" id="UP000683139">
    <property type="component" value="Unassembled WGS sequence"/>
</dbReference>
<name>A0A919YIM6_9BACL</name>
<dbReference type="EMBL" id="BOSE01000001">
    <property type="protein sequence ID" value="GIP15047.1"/>
    <property type="molecule type" value="Genomic_DNA"/>
</dbReference>
<dbReference type="Pfam" id="PF10850">
    <property type="entry name" value="DUF2653"/>
    <property type="match status" value="1"/>
</dbReference>